<evidence type="ECO:0000313" key="2">
    <source>
        <dbReference type="Proteomes" id="UP000013248"/>
    </source>
</evidence>
<sequence length="331" mass="38792">MNHPTIATIPFAHPMGNLSSYMSNSKLQPMHFPDVPDDFSWGNPAVGQYFLYITKFMTEIEADKLKPFVKDSFGFPTPNNIFMWLLNQQSCCPTMISHASNMVFNPHLTVFFQLVELASQINVNFRSPQEFLAYKYNELQSALLLAQASLKAKNEKKVVKQQITEQKKYFNKIMSLKDQANCIFLEIPCKFDYGAMPLKPLTPEEQETKFVEVSRQFLRDLKGGWSFKQKSCYLFWRIVKGFDGMGILQIMFYVVGEAADYHAEINEIWELTCLTKKFHLQKNQMRIRSSHCYDGNGIVGNEWKQLIERYQIPLEFYRYESNGFNWKWQPY</sequence>
<gene>
    <name evidence="1" type="ORF">F900_00462</name>
</gene>
<proteinExistence type="predicted"/>
<accession>N9M6G9</accession>
<dbReference type="PATRIC" id="fig|1217705.3.peg.437"/>
<dbReference type="HOGENOM" id="CLU_828020_0_0_6"/>
<dbReference type="EMBL" id="APRP01000005">
    <property type="protein sequence ID" value="ENX04123.1"/>
    <property type="molecule type" value="Genomic_DNA"/>
</dbReference>
<dbReference type="STRING" id="1217705.F900_00462"/>
<dbReference type="Proteomes" id="UP000013248">
    <property type="component" value="Unassembled WGS sequence"/>
</dbReference>
<reference evidence="1 2" key="1">
    <citation type="submission" date="2013-02" db="EMBL/GenBank/DDBJ databases">
        <title>The Genome Sequence of Acinetobacter sp. ANC 3862.</title>
        <authorList>
            <consortium name="The Broad Institute Genome Sequencing Platform"/>
            <consortium name="The Broad Institute Genome Sequencing Center for Infectious Disease"/>
            <person name="Cerqueira G."/>
            <person name="Feldgarden M."/>
            <person name="Courvalin P."/>
            <person name="Perichon B."/>
            <person name="Grillot-Courvalin C."/>
            <person name="Clermont D."/>
            <person name="Rocha E."/>
            <person name="Yoon E.-J."/>
            <person name="Nemec A."/>
            <person name="Walker B."/>
            <person name="Young S.K."/>
            <person name="Zeng Q."/>
            <person name="Gargeya S."/>
            <person name="Fitzgerald M."/>
            <person name="Haas B."/>
            <person name="Abouelleil A."/>
            <person name="Alvarado L."/>
            <person name="Arachchi H.M."/>
            <person name="Berlin A.M."/>
            <person name="Chapman S.B."/>
            <person name="Dewar J."/>
            <person name="Goldberg J."/>
            <person name="Griggs A."/>
            <person name="Gujja S."/>
            <person name="Hansen M."/>
            <person name="Howarth C."/>
            <person name="Imamovic A."/>
            <person name="Larimer J."/>
            <person name="McCowan C."/>
            <person name="Murphy C."/>
            <person name="Neiman D."/>
            <person name="Pearson M."/>
            <person name="Priest M."/>
            <person name="Roberts A."/>
            <person name="Saif S."/>
            <person name="Shea T."/>
            <person name="Sisk P."/>
            <person name="Sykes S."/>
            <person name="Wortman J."/>
            <person name="Nusbaum C."/>
            <person name="Birren B."/>
        </authorList>
    </citation>
    <scope>NUCLEOTIDE SEQUENCE [LARGE SCALE GENOMIC DNA]</scope>
    <source>
        <strain evidence="1 2">ANC 3862</strain>
    </source>
</reference>
<dbReference type="AlphaFoldDB" id="N9M6G9"/>
<protein>
    <submittedName>
        <fullName evidence="1">Uncharacterized protein</fullName>
    </submittedName>
</protein>
<dbReference type="eggNOG" id="ENOG5031UMC">
    <property type="taxonomic scope" value="Bacteria"/>
</dbReference>
<evidence type="ECO:0000313" key="1">
    <source>
        <dbReference type="EMBL" id="ENX04123.1"/>
    </source>
</evidence>
<comment type="caution">
    <text evidence="1">The sequence shown here is derived from an EMBL/GenBank/DDBJ whole genome shotgun (WGS) entry which is preliminary data.</text>
</comment>
<dbReference type="RefSeq" id="WP_005214779.1">
    <property type="nucleotide sequence ID" value="NZ_KB850089.1"/>
</dbReference>
<organism evidence="1 2">
    <name type="scientific">Acinetobacter modestus</name>
    <dbReference type="NCBI Taxonomy" id="1776740"/>
    <lineage>
        <taxon>Bacteria</taxon>
        <taxon>Pseudomonadati</taxon>
        <taxon>Pseudomonadota</taxon>
        <taxon>Gammaproteobacteria</taxon>
        <taxon>Moraxellales</taxon>
        <taxon>Moraxellaceae</taxon>
        <taxon>Acinetobacter</taxon>
    </lineage>
</organism>
<name>N9M6G9_9GAMM</name>